<evidence type="ECO:0000256" key="1">
    <source>
        <dbReference type="SAM" id="MobiDB-lite"/>
    </source>
</evidence>
<evidence type="ECO:0000313" key="2">
    <source>
        <dbReference type="EMBL" id="NVO25700.1"/>
    </source>
</evidence>
<dbReference type="InterPro" id="IPR021889">
    <property type="entry name" value="DUF3500"/>
</dbReference>
<feature type="region of interest" description="Disordered" evidence="1">
    <location>
        <begin position="256"/>
        <end position="277"/>
    </location>
</feature>
<gene>
    <name evidence="2" type="ORF">HJ536_20310</name>
</gene>
<comment type="caution">
    <text evidence="2">The sequence shown here is derived from an EMBL/GenBank/DDBJ whole genome shotgun (WGS) entry which is preliminary data.</text>
</comment>
<protein>
    <submittedName>
        <fullName evidence="2">DUF3500 domain-containing protein</fullName>
    </submittedName>
</protein>
<dbReference type="PANTHER" id="PTHR37489">
    <property type="entry name" value="DUF3500 DOMAIN-CONTAINING PROTEIN"/>
    <property type="match status" value="1"/>
</dbReference>
<feature type="compositionally biased region" description="Basic and acidic residues" evidence="1">
    <location>
        <begin position="265"/>
        <end position="277"/>
    </location>
</feature>
<proteinExistence type="predicted"/>
<dbReference type="AlphaFoldDB" id="A0A850QFG5"/>
<dbReference type="PANTHER" id="PTHR37489:SF1">
    <property type="entry name" value="DUF3500 DOMAIN-CONTAINING PROTEIN"/>
    <property type="match status" value="1"/>
</dbReference>
<sequence length="277" mass="29948">MALTQYSKFALLAAGAAASLGWFYVSEISAQGRSLQTPPVEITLKSDFEVPPADDQTKAITTAAKAFLDSLTEEQRAATLFAFTDNTQRSNWSNFPDGPVVRKGVMRGDLTDTQLEALNTLLRTVMSEEGYQNVVYQLAAEDSLGNGFGGPNFGDEFYYASFLGTPAEDAPWMFQFGGHHLAINVTIFGPDLTFSPMLTGGEPLRIDVDDQTINITEKETVAAQAFLDSLNAVQKADAIRGRKPINLLLGPGAFGTTLAPRGRQRRDPDRGTEADAA</sequence>
<organism evidence="2 3">
    <name type="scientific">Donghicola mangrovi</name>
    <dbReference type="NCBI Taxonomy" id="2729614"/>
    <lineage>
        <taxon>Bacteria</taxon>
        <taxon>Pseudomonadati</taxon>
        <taxon>Pseudomonadota</taxon>
        <taxon>Alphaproteobacteria</taxon>
        <taxon>Rhodobacterales</taxon>
        <taxon>Roseobacteraceae</taxon>
        <taxon>Donghicola</taxon>
    </lineage>
</organism>
<accession>A0A850QFG5</accession>
<name>A0A850QFG5_9RHOB</name>
<dbReference type="Pfam" id="PF12006">
    <property type="entry name" value="DUF3500"/>
    <property type="match status" value="1"/>
</dbReference>
<dbReference type="Proteomes" id="UP000592216">
    <property type="component" value="Unassembled WGS sequence"/>
</dbReference>
<reference evidence="2 3" key="1">
    <citation type="submission" date="2020-04" db="EMBL/GenBank/DDBJ databases">
        <title>Donghicola sp., a member of the Rhodobacteraceae family isolated from mangrove forest in Thailand.</title>
        <authorList>
            <person name="Charoenyingcharoen P."/>
            <person name="Yukphan P."/>
        </authorList>
    </citation>
    <scope>NUCLEOTIDE SEQUENCE [LARGE SCALE GENOMIC DNA]</scope>
    <source>
        <strain evidence="2 3">B5-SW-15</strain>
    </source>
</reference>
<dbReference type="EMBL" id="JABCJE010000023">
    <property type="protein sequence ID" value="NVO25700.1"/>
    <property type="molecule type" value="Genomic_DNA"/>
</dbReference>
<evidence type="ECO:0000313" key="3">
    <source>
        <dbReference type="Proteomes" id="UP000592216"/>
    </source>
</evidence>